<accession>A0ACA9YCJ9</accession>
<reference evidence="1" key="1">
    <citation type="submission" date="2022-06" db="EMBL/GenBank/DDBJ databases">
        <authorList>
            <person name="Legras J.-L."/>
            <person name="Devillers H."/>
            <person name="Grondin C."/>
        </authorList>
    </citation>
    <scope>NUCLEOTIDE SEQUENCE</scope>
    <source>
        <strain evidence="1">CLIB 1444</strain>
    </source>
</reference>
<dbReference type="Proteomes" id="UP001152531">
    <property type="component" value="Unassembled WGS sequence"/>
</dbReference>
<proteinExistence type="predicted"/>
<protein>
    <submittedName>
        <fullName evidence="1">Uncharacterized protein</fullName>
    </submittedName>
</protein>
<evidence type="ECO:0000313" key="2">
    <source>
        <dbReference type="Proteomes" id="UP001152531"/>
    </source>
</evidence>
<comment type="caution">
    <text evidence="1">The sequence shown here is derived from an EMBL/GenBank/DDBJ whole genome shotgun (WGS) entry which is preliminary data.</text>
</comment>
<keyword evidence="2" id="KW-1185">Reference proteome</keyword>
<dbReference type="EMBL" id="CALSDN010000010">
    <property type="protein sequence ID" value="CAH6722573.1"/>
    <property type="molecule type" value="Genomic_DNA"/>
</dbReference>
<name>A0ACA9YCJ9_9ASCO</name>
<gene>
    <name evidence="1" type="ORF">CLIB1444_10S01508</name>
</gene>
<sequence>MSSSYNPGGQNVRVVSDLSRFEFESPTPKIRSRNPTPPSNNHSSQTESPQLLHKPSFHDEILSEPRPPFTGRQRSRTLIEIAESSTLPKARDNTYDYDDIYKYYEKQSNSSVADLSNAEGFYPYPSSLKDEPVPTNGFGLSTFPEQHSVGTPITNQTSIMNPHTSGTLTNNNYFNNNYKDKDLPPIMDTQQYYQFTNNVSDESVYKSNDTLSFSSKQQKTENHLVKSVMNRRLFSFRPGNIMNDEGFEGREIVITVNFLLYFFEMIVAIIIIILSSVLVREDMDIASGIYRYFIADSAISLIISILFMTTVVNFEKRNGSFYVTCACILSLVSFIITISTVIPSDACKTASICSTRKANSAFLIISFFLWLIDLVMFLTTLYISRLNLLTELNFDYSHKGLEKEFNKSLSDGSTVNFNQEHNDDLLDPRSGQPLRQYYLNEVGEMYELTDDFDVRGKNKIIVYTV</sequence>
<organism evidence="1 2">
    <name type="scientific">[Candida] jaroonii</name>
    <dbReference type="NCBI Taxonomy" id="467808"/>
    <lineage>
        <taxon>Eukaryota</taxon>
        <taxon>Fungi</taxon>
        <taxon>Dikarya</taxon>
        <taxon>Ascomycota</taxon>
        <taxon>Saccharomycotina</taxon>
        <taxon>Pichiomycetes</taxon>
        <taxon>Debaryomycetaceae</taxon>
        <taxon>Yamadazyma</taxon>
    </lineage>
</organism>
<evidence type="ECO:0000313" key="1">
    <source>
        <dbReference type="EMBL" id="CAH6722573.1"/>
    </source>
</evidence>